<feature type="domain" description="RecX first three-helical" evidence="7">
    <location>
        <begin position="59"/>
        <end position="98"/>
    </location>
</feature>
<comment type="similarity">
    <text evidence="2 5">Belongs to the RecX family.</text>
</comment>
<evidence type="ECO:0000256" key="3">
    <source>
        <dbReference type="ARBA" id="ARBA00018111"/>
    </source>
</evidence>
<dbReference type="Proteomes" id="UP001281130">
    <property type="component" value="Unassembled WGS sequence"/>
</dbReference>
<dbReference type="PANTHER" id="PTHR33602">
    <property type="entry name" value="REGULATORY PROTEIN RECX FAMILY PROTEIN"/>
    <property type="match status" value="1"/>
</dbReference>
<proteinExistence type="inferred from homology"/>
<comment type="function">
    <text evidence="5">Modulates RecA activity.</text>
</comment>
<protein>
    <recommendedName>
        <fullName evidence="3 5">Regulatory protein RecX</fullName>
    </recommendedName>
</protein>
<feature type="domain" description="RecX second three-helical" evidence="6">
    <location>
        <begin position="105"/>
        <end position="142"/>
    </location>
</feature>
<dbReference type="PANTHER" id="PTHR33602:SF1">
    <property type="entry name" value="REGULATORY PROTEIN RECX FAMILY PROTEIN"/>
    <property type="match status" value="1"/>
</dbReference>
<dbReference type="Pfam" id="PF02631">
    <property type="entry name" value="RecX_HTH2"/>
    <property type="match status" value="1"/>
</dbReference>
<keyword evidence="4 5" id="KW-0963">Cytoplasm</keyword>
<evidence type="ECO:0000256" key="2">
    <source>
        <dbReference type="ARBA" id="ARBA00009695"/>
    </source>
</evidence>
<dbReference type="HAMAP" id="MF_01114">
    <property type="entry name" value="RecX"/>
    <property type="match status" value="1"/>
</dbReference>
<dbReference type="HOGENOM" id="CLU_066607_4_1_11"/>
<dbReference type="EMBL" id="JAWXXX010000001">
    <property type="protein sequence ID" value="MDX5894119.1"/>
    <property type="molecule type" value="Genomic_DNA"/>
</dbReference>
<keyword evidence="10" id="KW-1185">Reference proteome</keyword>
<dbReference type="GO" id="GO:0005737">
    <property type="term" value="C:cytoplasm"/>
    <property type="evidence" value="ECO:0007669"/>
    <property type="project" value="UniProtKB-SubCell"/>
</dbReference>
<dbReference type="InterPro" id="IPR053926">
    <property type="entry name" value="RecX_HTH_1st"/>
</dbReference>
<dbReference type="AlphaFoldDB" id="A0A023X2L8"/>
<dbReference type="eggNOG" id="COG2137">
    <property type="taxonomic scope" value="Bacteria"/>
</dbReference>
<dbReference type="Gene3D" id="1.10.10.10">
    <property type="entry name" value="Winged helix-like DNA-binding domain superfamily/Winged helix DNA-binding domain"/>
    <property type="match status" value="2"/>
</dbReference>
<dbReference type="EMBL" id="CP007514">
    <property type="protein sequence ID" value="AHY46712.1"/>
    <property type="molecule type" value="Genomic_DNA"/>
</dbReference>
<comment type="subcellular location">
    <subcellularLocation>
        <location evidence="1 5">Cytoplasm</location>
    </subcellularLocation>
</comment>
<dbReference type="InterPro" id="IPR003783">
    <property type="entry name" value="Regulatory_RecX"/>
</dbReference>
<dbReference type="Proteomes" id="UP000025229">
    <property type="component" value="Chromosome"/>
</dbReference>
<dbReference type="GO" id="GO:0006282">
    <property type="term" value="P:regulation of DNA repair"/>
    <property type="evidence" value="ECO:0007669"/>
    <property type="project" value="UniProtKB-UniRule"/>
</dbReference>
<accession>A0A023X2L8</accession>
<evidence type="ECO:0000256" key="5">
    <source>
        <dbReference type="HAMAP-Rule" id="MF_01114"/>
    </source>
</evidence>
<dbReference type="KEGG" id="rrd:RradSPS_1429"/>
<gene>
    <name evidence="5" type="primary">recX</name>
    <name evidence="8" type="ORF">RradSPS_1429</name>
    <name evidence="9" type="ORF">SIL72_08760</name>
</gene>
<dbReference type="InterPro" id="IPR053924">
    <property type="entry name" value="RecX_HTH_2nd"/>
</dbReference>
<organism evidence="8 10">
    <name type="scientific">Rubrobacter radiotolerans</name>
    <name type="common">Arthrobacter radiotolerans</name>
    <dbReference type="NCBI Taxonomy" id="42256"/>
    <lineage>
        <taxon>Bacteria</taxon>
        <taxon>Bacillati</taxon>
        <taxon>Actinomycetota</taxon>
        <taxon>Rubrobacteria</taxon>
        <taxon>Rubrobacterales</taxon>
        <taxon>Rubrobacteraceae</taxon>
        <taxon>Rubrobacter</taxon>
    </lineage>
</organism>
<evidence type="ECO:0000256" key="4">
    <source>
        <dbReference type="ARBA" id="ARBA00022490"/>
    </source>
</evidence>
<evidence type="ECO:0000313" key="8">
    <source>
        <dbReference type="EMBL" id="AHY46712.1"/>
    </source>
</evidence>
<dbReference type="STRING" id="42256.RradSPS_1429"/>
<dbReference type="RefSeq" id="WP_143533924.1">
    <property type="nucleotide sequence ID" value="NZ_CP007514.1"/>
</dbReference>
<evidence type="ECO:0000259" key="6">
    <source>
        <dbReference type="Pfam" id="PF02631"/>
    </source>
</evidence>
<evidence type="ECO:0000313" key="9">
    <source>
        <dbReference type="EMBL" id="MDX5894119.1"/>
    </source>
</evidence>
<dbReference type="OrthoDB" id="5244465at2"/>
<evidence type="ECO:0000259" key="7">
    <source>
        <dbReference type="Pfam" id="PF21982"/>
    </source>
</evidence>
<evidence type="ECO:0000256" key="1">
    <source>
        <dbReference type="ARBA" id="ARBA00004496"/>
    </source>
</evidence>
<reference evidence="9" key="2">
    <citation type="submission" date="2023-11" db="EMBL/GenBank/DDBJ databases">
        <title>MicrobeMod: A computational toolkit for identifying prokaryotic methylation and restriction-modification with nanopore sequencing.</title>
        <authorList>
            <person name="Crits-Christoph A."/>
            <person name="Kang S.C."/>
            <person name="Lee H."/>
            <person name="Ostrov N."/>
        </authorList>
    </citation>
    <scope>NUCLEOTIDE SEQUENCE</scope>
    <source>
        <strain evidence="9">ATCC 51242</strain>
    </source>
</reference>
<dbReference type="Pfam" id="PF21982">
    <property type="entry name" value="RecX_HTH1"/>
    <property type="match status" value="1"/>
</dbReference>
<reference evidence="8 10" key="1">
    <citation type="submission" date="2014-03" db="EMBL/GenBank/DDBJ databases">
        <title>Complete genome sequence of the Radio-Resistant Rubrobacter radiotolerans RSPS-4.</title>
        <authorList>
            <person name="Egas C.C."/>
            <person name="Barroso C.C."/>
            <person name="Froufe H.J.C."/>
            <person name="Pacheco J.J."/>
            <person name="Albuquerque L.L."/>
            <person name="da Costa M.M.S."/>
        </authorList>
    </citation>
    <scope>NUCLEOTIDE SEQUENCE [LARGE SCALE GENOMIC DNA]</scope>
    <source>
        <strain evidence="8 10">RSPS-4</strain>
    </source>
</reference>
<dbReference type="InterPro" id="IPR036388">
    <property type="entry name" value="WH-like_DNA-bd_sf"/>
</dbReference>
<sequence length="211" mass="23317">MPRITGVRERRGRAKLFVDGEFYAEIDAEALAGSGLGEGDEVPEAELDSLREAGEKALAMRRAFNLLSYRPRSEGELRERLARYGHGEGVVESVMERLGELGYLDDGEFARNLARQKSRKYGPRRVSMELQRAGVDPEVASGAVEEEFSGRDELAEARKAASDRYNIGSSRRSASGGEDALARKVYGFLTRRGYSAGVCAEVAREYRTGDR</sequence>
<name>A0A023X2L8_RUBRA</name>
<evidence type="ECO:0000313" key="10">
    <source>
        <dbReference type="Proteomes" id="UP000025229"/>
    </source>
</evidence>